<keyword evidence="3" id="KW-1185">Reference proteome</keyword>
<protein>
    <submittedName>
        <fullName evidence="2">Uncharacterized protein</fullName>
    </submittedName>
</protein>
<dbReference type="EMBL" id="RBXL01000001">
    <property type="protein sequence ID" value="RKT43664.1"/>
    <property type="molecule type" value="Genomic_DNA"/>
</dbReference>
<sequence>MSHAIRRGQVDREGRLAETEPILADGAEGEGSISAMSTNGHACIGSALNRVQSDMRHFHVAFGFGDVLRSRWNAV</sequence>
<name>A0A495V2V3_9GAMM</name>
<organism evidence="2 3">
    <name type="scientific">Thiocapsa rosea</name>
    <dbReference type="NCBI Taxonomy" id="69360"/>
    <lineage>
        <taxon>Bacteria</taxon>
        <taxon>Pseudomonadati</taxon>
        <taxon>Pseudomonadota</taxon>
        <taxon>Gammaproteobacteria</taxon>
        <taxon>Chromatiales</taxon>
        <taxon>Chromatiaceae</taxon>
        <taxon>Thiocapsa</taxon>
    </lineage>
</organism>
<evidence type="ECO:0000256" key="1">
    <source>
        <dbReference type="SAM" id="MobiDB-lite"/>
    </source>
</evidence>
<reference evidence="2 3" key="1">
    <citation type="submission" date="2018-10" db="EMBL/GenBank/DDBJ databases">
        <title>Genomic Encyclopedia of Archaeal and Bacterial Type Strains, Phase II (KMG-II): from individual species to whole genera.</title>
        <authorList>
            <person name="Goeker M."/>
        </authorList>
    </citation>
    <scope>NUCLEOTIDE SEQUENCE [LARGE SCALE GENOMIC DNA]</scope>
    <source>
        <strain evidence="2 3">DSM 235</strain>
    </source>
</reference>
<comment type="caution">
    <text evidence="2">The sequence shown here is derived from an EMBL/GenBank/DDBJ whole genome shotgun (WGS) entry which is preliminary data.</text>
</comment>
<evidence type="ECO:0000313" key="3">
    <source>
        <dbReference type="Proteomes" id="UP000274556"/>
    </source>
</evidence>
<feature type="region of interest" description="Disordered" evidence="1">
    <location>
        <begin position="1"/>
        <end position="31"/>
    </location>
</feature>
<feature type="compositionally biased region" description="Basic and acidic residues" evidence="1">
    <location>
        <begin position="8"/>
        <end position="18"/>
    </location>
</feature>
<dbReference type="Proteomes" id="UP000274556">
    <property type="component" value="Unassembled WGS sequence"/>
</dbReference>
<gene>
    <name evidence="2" type="ORF">BDD21_1018</name>
</gene>
<dbReference type="AlphaFoldDB" id="A0A495V2V3"/>
<accession>A0A495V2V3</accession>
<proteinExistence type="predicted"/>
<evidence type="ECO:0000313" key="2">
    <source>
        <dbReference type="EMBL" id="RKT43664.1"/>
    </source>
</evidence>